<name>A0ABW3H9J3_9SPHN</name>
<proteinExistence type="predicted"/>
<evidence type="ECO:0000313" key="1">
    <source>
        <dbReference type="EMBL" id="MFD0948155.1"/>
    </source>
</evidence>
<evidence type="ECO:0000313" key="2">
    <source>
        <dbReference type="Proteomes" id="UP001596977"/>
    </source>
</evidence>
<reference evidence="2" key="1">
    <citation type="journal article" date="2019" name="Int. J. Syst. Evol. Microbiol.">
        <title>The Global Catalogue of Microorganisms (GCM) 10K type strain sequencing project: providing services to taxonomists for standard genome sequencing and annotation.</title>
        <authorList>
            <consortium name="The Broad Institute Genomics Platform"/>
            <consortium name="The Broad Institute Genome Sequencing Center for Infectious Disease"/>
            <person name="Wu L."/>
            <person name="Ma J."/>
        </authorList>
    </citation>
    <scope>NUCLEOTIDE SEQUENCE [LARGE SCALE GENOMIC DNA]</scope>
    <source>
        <strain evidence="2">CCUG 62982</strain>
    </source>
</reference>
<dbReference type="RefSeq" id="WP_264946002.1">
    <property type="nucleotide sequence ID" value="NZ_JAPDRA010000010.1"/>
</dbReference>
<dbReference type="EMBL" id="JBHTJG010000010">
    <property type="protein sequence ID" value="MFD0948155.1"/>
    <property type="molecule type" value="Genomic_DNA"/>
</dbReference>
<protein>
    <submittedName>
        <fullName evidence="1">Uncharacterized protein</fullName>
    </submittedName>
</protein>
<sequence>MCEEIFRRTREQEFRFHARRSGKTYTDEYFTWGFDPGAEYDPRGPREHRLARPPEETIARVIKAVVEAAPRGFAVDMAFISALRAAAIAGWEARHEATFT</sequence>
<comment type="caution">
    <text evidence="1">The sequence shown here is derived from an EMBL/GenBank/DDBJ whole genome shotgun (WGS) entry which is preliminary data.</text>
</comment>
<dbReference type="Proteomes" id="UP001596977">
    <property type="component" value="Unassembled WGS sequence"/>
</dbReference>
<keyword evidence="2" id="KW-1185">Reference proteome</keyword>
<accession>A0ABW3H9J3</accession>
<gene>
    <name evidence="1" type="ORF">ACFQ1E_17565</name>
</gene>
<organism evidence="1 2">
    <name type="scientific">Sphingomonas canadensis</name>
    <dbReference type="NCBI Taxonomy" id="1219257"/>
    <lineage>
        <taxon>Bacteria</taxon>
        <taxon>Pseudomonadati</taxon>
        <taxon>Pseudomonadota</taxon>
        <taxon>Alphaproteobacteria</taxon>
        <taxon>Sphingomonadales</taxon>
        <taxon>Sphingomonadaceae</taxon>
        <taxon>Sphingomonas</taxon>
    </lineage>
</organism>